<protein>
    <submittedName>
        <fullName evidence="1">Uncharacterized protein</fullName>
    </submittedName>
</protein>
<proteinExistence type="predicted"/>
<keyword evidence="2" id="KW-1185">Reference proteome</keyword>
<organism evidence="1 2">
    <name type="scientific">Hypoxylon rubiginosum</name>
    <dbReference type="NCBI Taxonomy" id="110542"/>
    <lineage>
        <taxon>Eukaryota</taxon>
        <taxon>Fungi</taxon>
        <taxon>Dikarya</taxon>
        <taxon>Ascomycota</taxon>
        <taxon>Pezizomycotina</taxon>
        <taxon>Sordariomycetes</taxon>
        <taxon>Xylariomycetidae</taxon>
        <taxon>Xylariales</taxon>
        <taxon>Hypoxylaceae</taxon>
        <taxon>Hypoxylon</taxon>
    </lineage>
</organism>
<dbReference type="EMBL" id="MU393562">
    <property type="protein sequence ID" value="KAI4861099.1"/>
    <property type="molecule type" value="Genomic_DNA"/>
</dbReference>
<sequence length="430" mass="48308">MASDNSNGAFPSSNAVSVPFVAGGSGQQNVPLGNNSVILNALSNVLTGHGVSADASLRQLAKDRAILDRVVVCVACGGVCRPSVDNSPFAIPFVNQRSQWDYPLLIKASPGFWKWCEQPWTSQAYHRNDEHWIQVYQVQHFVGGPEGFTINGVGKAAIDTRDSEMYLPIHRPCFELAKKYCRYQSRFSIDFREIWSLDGGVPSSIAHLYEIWMKRALMALPEQGPLNCPIPEPTQYADIQVEPSLKRYCALPERNNMIQEHNPSDGLLTATDLITERVIVLDEAESGKVLSPSDTKLVQLLKGLSSDVLFRIEQEMGPLELEESQIECTRIMPPSWWKCKLFNGELFPWLFDLNVEHADKTLAGVFGPDVNVDNGLDWELLCRELAMPYACRSGVLADAKCLVNRRRIWDLFESARLLYTTSATRLRYRR</sequence>
<evidence type="ECO:0000313" key="2">
    <source>
        <dbReference type="Proteomes" id="UP001497700"/>
    </source>
</evidence>
<reference evidence="1 2" key="1">
    <citation type="journal article" date="2022" name="New Phytol.">
        <title>Ecological generalism drives hyperdiversity of secondary metabolite gene clusters in xylarialean endophytes.</title>
        <authorList>
            <person name="Franco M.E.E."/>
            <person name="Wisecaver J.H."/>
            <person name="Arnold A.E."/>
            <person name="Ju Y.M."/>
            <person name="Slot J.C."/>
            <person name="Ahrendt S."/>
            <person name="Moore L.P."/>
            <person name="Eastman K.E."/>
            <person name="Scott K."/>
            <person name="Konkel Z."/>
            <person name="Mondo S.J."/>
            <person name="Kuo A."/>
            <person name="Hayes R.D."/>
            <person name="Haridas S."/>
            <person name="Andreopoulos B."/>
            <person name="Riley R."/>
            <person name="LaButti K."/>
            <person name="Pangilinan J."/>
            <person name="Lipzen A."/>
            <person name="Amirebrahimi M."/>
            <person name="Yan J."/>
            <person name="Adam C."/>
            <person name="Keymanesh K."/>
            <person name="Ng V."/>
            <person name="Louie K."/>
            <person name="Northen T."/>
            <person name="Drula E."/>
            <person name="Henrissat B."/>
            <person name="Hsieh H.M."/>
            <person name="Youens-Clark K."/>
            <person name="Lutzoni F."/>
            <person name="Miadlikowska J."/>
            <person name="Eastwood D.C."/>
            <person name="Hamelin R.C."/>
            <person name="Grigoriev I.V."/>
            <person name="U'Ren J.M."/>
        </authorList>
    </citation>
    <scope>NUCLEOTIDE SEQUENCE [LARGE SCALE GENOMIC DNA]</scope>
    <source>
        <strain evidence="1 2">CBS 119005</strain>
    </source>
</reference>
<gene>
    <name evidence="1" type="ORF">F4820DRAFT_452265</name>
</gene>
<dbReference type="Proteomes" id="UP001497700">
    <property type="component" value="Unassembled WGS sequence"/>
</dbReference>
<accession>A0ACB9YNY4</accession>
<name>A0ACB9YNY4_9PEZI</name>
<evidence type="ECO:0000313" key="1">
    <source>
        <dbReference type="EMBL" id="KAI4861099.1"/>
    </source>
</evidence>
<comment type="caution">
    <text evidence="1">The sequence shown here is derived from an EMBL/GenBank/DDBJ whole genome shotgun (WGS) entry which is preliminary data.</text>
</comment>